<feature type="domain" description="HNH nuclease" evidence="3">
    <location>
        <begin position="407"/>
        <end position="459"/>
    </location>
</feature>
<dbReference type="AlphaFoldDB" id="A0A2I1P9N3"/>
<dbReference type="CDD" id="cd00085">
    <property type="entry name" value="HNHc"/>
    <property type="match status" value="1"/>
</dbReference>
<proteinExistence type="inferred from homology"/>
<feature type="region of interest" description="Disordered" evidence="2">
    <location>
        <begin position="1"/>
        <end position="23"/>
    </location>
</feature>
<dbReference type="GO" id="GO:0004519">
    <property type="term" value="F:endonuclease activity"/>
    <property type="evidence" value="ECO:0007669"/>
    <property type="project" value="UniProtKB-KW"/>
</dbReference>
<evidence type="ECO:0000256" key="1">
    <source>
        <dbReference type="ARBA" id="ARBA00023450"/>
    </source>
</evidence>
<dbReference type="GO" id="GO:0003676">
    <property type="term" value="F:nucleic acid binding"/>
    <property type="evidence" value="ECO:0007669"/>
    <property type="project" value="InterPro"/>
</dbReference>
<keyword evidence="5" id="KW-1185">Reference proteome</keyword>
<dbReference type="Proteomes" id="UP000234206">
    <property type="component" value="Unassembled WGS sequence"/>
</dbReference>
<dbReference type="EMBL" id="PKIZ01000015">
    <property type="protein sequence ID" value="PKZ41337.1"/>
    <property type="molecule type" value="Genomic_DNA"/>
</dbReference>
<name>A0A2I1P9N3_9MICO</name>
<dbReference type="GO" id="GO:0008270">
    <property type="term" value="F:zinc ion binding"/>
    <property type="evidence" value="ECO:0007669"/>
    <property type="project" value="InterPro"/>
</dbReference>
<keyword evidence="4" id="KW-0540">Nuclease</keyword>
<comment type="caution">
    <text evidence="4">The sequence shown here is derived from an EMBL/GenBank/DDBJ whole genome shotgun (WGS) entry which is preliminary data.</text>
</comment>
<sequence>MEASAGEPAPDVGRTTVSGGDDVATAVGEGPLGVVPGIGRAGQAAAVARRAAGLVGDLEGLRTGLWALGSDDLAEVVGVLGRLVQAAEAAMAGVTAEAVDRGVVRSSRAAGTTAWVRQNAGVTEPGRAHAVASVAEATLERGTESLAAAVWGGGVSVGHAHTILRESRKVLPVLPGADRSEVLGYYLQRAGVLDEPGRAGTTREALLQLTREVVARFGQDALDHEDERAKECSSLTERRLPTGLVRFQVDLNQPDAARFRRAVDGLAGPRSRVTEDGQRVRDPRSAARRRADALLEIVERAQAADTSATAGGCGLAGSTTLIVTMDHRTLQEGLAQLAPRRRGWGRGLPGPVADAGRTAFGTTTRGEVLTPAELRQMACDADLVPAVLGTDSAPLELGRSDRFASGAQRAHAALRDGGCTFPGCDRPPEWCHAHHVVHWADGGPTDADNLALLCERHHTVVHRDGLTASLEDGRWVWPDERAGP</sequence>
<gene>
    <name evidence="4" type="ORF">CYJ76_08545</name>
</gene>
<evidence type="ECO:0000313" key="4">
    <source>
        <dbReference type="EMBL" id="PKZ41337.1"/>
    </source>
</evidence>
<evidence type="ECO:0000259" key="3">
    <source>
        <dbReference type="SMART" id="SM00507"/>
    </source>
</evidence>
<evidence type="ECO:0000256" key="2">
    <source>
        <dbReference type="SAM" id="MobiDB-lite"/>
    </source>
</evidence>
<organism evidence="4 5">
    <name type="scientific">Kytococcus schroeteri</name>
    <dbReference type="NCBI Taxonomy" id="138300"/>
    <lineage>
        <taxon>Bacteria</taxon>
        <taxon>Bacillati</taxon>
        <taxon>Actinomycetota</taxon>
        <taxon>Actinomycetes</taxon>
        <taxon>Micrococcales</taxon>
        <taxon>Kytococcaceae</taxon>
        <taxon>Kytococcus</taxon>
    </lineage>
</organism>
<comment type="similarity">
    <text evidence="1">Belongs to the Rv1128c/1148c/1588c/1702c/1945/3466 family.</text>
</comment>
<protein>
    <submittedName>
        <fullName evidence="4">HNH endonuclease</fullName>
    </submittedName>
</protein>
<evidence type="ECO:0000313" key="5">
    <source>
        <dbReference type="Proteomes" id="UP000234206"/>
    </source>
</evidence>
<dbReference type="Pfam" id="PF01844">
    <property type="entry name" value="HNH"/>
    <property type="match status" value="1"/>
</dbReference>
<dbReference type="Pfam" id="PF02720">
    <property type="entry name" value="DUF222"/>
    <property type="match status" value="1"/>
</dbReference>
<accession>A0A2I1P9N3</accession>
<keyword evidence="4" id="KW-0378">Hydrolase</keyword>
<dbReference type="InterPro" id="IPR003870">
    <property type="entry name" value="DUF222"/>
</dbReference>
<dbReference type="SMART" id="SM00507">
    <property type="entry name" value="HNHc"/>
    <property type="match status" value="1"/>
</dbReference>
<dbReference type="Gene3D" id="1.10.30.50">
    <property type="match status" value="1"/>
</dbReference>
<dbReference type="InterPro" id="IPR003615">
    <property type="entry name" value="HNH_nuc"/>
</dbReference>
<dbReference type="OrthoDB" id="5177627at2"/>
<dbReference type="InterPro" id="IPR002711">
    <property type="entry name" value="HNH"/>
</dbReference>
<keyword evidence="4" id="KW-0255">Endonuclease</keyword>
<reference evidence="4 5" key="1">
    <citation type="submission" date="2017-12" db="EMBL/GenBank/DDBJ databases">
        <title>Phylogenetic diversity of female urinary microbiome.</title>
        <authorList>
            <person name="Thomas-White K."/>
            <person name="Wolfe A.J."/>
        </authorList>
    </citation>
    <scope>NUCLEOTIDE SEQUENCE [LARGE SCALE GENOMIC DNA]</scope>
    <source>
        <strain evidence="4 5">UMB1298</strain>
    </source>
</reference>